<keyword evidence="2" id="KW-1185">Reference proteome</keyword>
<dbReference type="EMBL" id="JAEDAE010000006">
    <property type="protein sequence ID" value="MBH8559122.1"/>
    <property type="molecule type" value="Genomic_DNA"/>
</dbReference>
<comment type="caution">
    <text evidence="1">The sequence shown here is derived from an EMBL/GenBank/DDBJ whole genome shotgun (WGS) entry which is preliminary data.</text>
</comment>
<evidence type="ECO:0000313" key="2">
    <source>
        <dbReference type="Proteomes" id="UP000625631"/>
    </source>
</evidence>
<gene>
    <name evidence="1" type="ORF">I7X13_13745</name>
</gene>
<accession>A0ABS0Q9H6</accession>
<protein>
    <submittedName>
        <fullName evidence="1">Uncharacterized protein</fullName>
    </submittedName>
</protein>
<proteinExistence type="predicted"/>
<dbReference type="Proteomes" id="UP000625631">
    <property type="component" value="Unassembled WGS sequence"/>
</dbReference>
<organism evidence="1 2">
    <name type="scientific">Hymenobacter negativus</name>
    <dbReference type="NCBI Taxonomy" id="2795026"/>
    <lineage>
        <taxon>Bacteria</taxon>
        <taxon>Pseudomonadati</taxon>
        <taxon>Bacteroidota</taxon>
        <taxon>Cytophagia</taxon>
        <taxon>Cytophagales</taxon>
        <taxon>Hymenobacteraceae</taxon>
        <taxon>Hymenobacter</taxon>
    </lineage>
</organism>
<name>A0ABS0Q9H6_9BACT</name>
<sequence length="91" mass="10761">MPLNASPDYDDRRLLLVSYWLVEIDEAGYPMREIGFTAQNEPILFAPTTRNYGLWTDSDRIFSQEEFEMLHEFPFNVTWNRLLESTKQVAL</sequence>
<reference evidence="1 2" key="1">
    <citation type="submission" date="2020-12" db="EMBL/GenBank/DDBJ databases">
        <title>Hymenobacter sp.</title>
        <authorList>
            <person name="Kim M.K."/>
        </authorList>
    </citation>
    <scope>NUCLEOTIDE SEQUENCE [LARGE SCALE GENOMIC DNA]</scope>
    <source>
        <strain evidence="1 2">BT442</strain>
    </source>
</reference>
<evidence type="ECO:0000313" key="1">
    <source>
        <dbReference type="EMBL" id="MBH8559122.1"/>
    </source>
</evidence>
<dbReference type="RefSeq" id="WP_198075944.1">
    <property type="nucleotide sequence ID" value="NZ_JAEDAE010000006.1"/>
</dbReference>